<evidence type="ECO:0000256" key="1">
    <source>
        <dbReference type="SAM" id="MobiDB-lite"/>
    </source>
</evidence>
<feature type="compositionally biased region" description="Basic and acidic residues" evidence="1">
    <location>
        <begin position="124"/>
        <end position="150"/>
    </location>
</feature>
<dbReference type="EMBL" id="JAHDYR010000036">
    <property type="protein sequence ID" value="KAG9392591.1"/>
    <property type="molecule type" value="Genomic_DNA"/>
</dbReference>
<comment type="caution">
    <text evidence="2">The sequence shown here is derived from an EMBL/GenBank/DDBJ whole genome shotgun (WGS) entry which is preliminary data.</text>
</comment>
<name>A0A8J6E132_9EUKA</name>
<keyword evidence="3" id="KW-1185">Reference proteome</keyword>
<feature type="compositionally biased region" description="Polar residues" evidence="1">
    <location>
        <begin position="254"/>
        <end position="267"/>
    </location>
</feature>
<protein>
    <submittedName>
        <fullName evidence="2">Uncharacterized protein</fullName>
    </submittedName>
</protein>
<gene>
    <name evidence="2" type="ORF">J8273_6059</name>
</gene>
<feature type="region of interest" description="Disordered" evidence="1">
    <location>
        <begin position="74"/>
        <end position="164"/>
    </location>
</feature>
<accession>A0A8J6E132</accession>
<evidence type="ECO:0000313" key="3">
    <source>
        <dbReference type="Proteomes" id="UP000717585"/>
    </source>
</evidence>
<evidence type="ECO:0000313" key="2">
    <source>
        <dbReference type="EMBL" id="KAG9392591.1"/>
    </source>
</evidence>
<dbReference type="Proteomes" id="UP000717585">
    <property type="component" value="Unassembled WGS sequence"/>
</dbReference>
<feature type="region of interest" description="Disordered" evidence="1">
    <location>
        <begin position="204"/>
        <end position="231"/>
    </location>
</feature>
<proteinExistence type="predicted"/>
<reference evidence="2" key="1">
    <citation type="submission" date="2021-05" db="EMBL/GenBank/DDBJ databases">
        <title>A free-living protist that lacks canonical eukaryotic 1 DNA replication and segregation systems.</title>
        <authorList>
            <person name="Salas-Leiva D.E."/>
            <person name="Tromer E.C."/>
            <person name="Curtis B.A."/>
            <person name="Jerlstrom-Hultqvist J."/>
            <person name="Kolisko M."/>
            <person name="Yi Z."/>
            <person name="Salas-Leiva J.S."/>
            <person name="Gallot-Lavallee L."/>
            <person name="Kops G.J.P.L."/>
            <person name="Archibald J.M."/>
            <person name="Simpson A.G.B."/>
            <person name="Roger A.J."/>
        </authorList>
    </citation>
    <scope>NUCLEOTIDE SEQUENCE</scope>
    <source>
        <strain evidence="2">BICM</strain>
    </source>
</reference>
<dbReference type="AlphaFoldDB" id="A0A8J6E132"/>
<organism evidence="2 3">
    <name type="scientific">Carpediemonas membranifera</name>
    <dbReference type="NCBI Taxonomy" id="201153"/>
    <lineage>
        <taxon>Eukaryota</taxon>
        <taxon>Metamonada</taxon>
        <taxon>Carpediemonas-like organisms</taxon>
        <taxon>Carpediemonas</taxon>
    </lineage>
</organism>
<sequence length="378" mass="42038">MKRGSNYAKEFEVCTRDPVDVFLKMESTGLVFKIIVSVSCPKPCIIDTAIVLTTQFERKEIPLRATIAADRPIPAHPIPRLSHSIRSPRKSPLAASTKAARGGPTPVPYRRPSTGLTSARRVPVQKESKPMPQRIEPRLLSREPKTKEPRPLPISSPNSDDMDDFDDVDGDALAKSYTNVWKAPAPAHEAQYDAEKQSWVSRKTKAQVDTLPEKEGSEEDWGLTDEETDFGDDVEPMQLRLKMDAEVDIVSDVNGSPTLQIQPQEMTESASESASSLDWGDSDDEEERRPTSINIGNSLMGTGRKEMMAVLKQYRVTPAEWAICREECTFLTRTVALEQRQAGLDGAEPHIQVSLEDEAVVPELLKHEHAQALNELMA</sequence>
<feature type="compositionally biased region" description="Acidic residues" evidence="1">
    <location>
        <begin position="216"/>
        <end position="231"/>
    </location>
</feature>
<feature type="region of interest" description="Disordered" evidence="1">
    <location>
        <begin position="254"/>
        <end position="295"/>
    </location>
</feature>